<dbReference type="SMART" id="SM00955">
    <property type="entry name" value="RNB"/>
    <property type="match status" value="1"/>
</dbReference>
<dbReference type="InterPro" id="IPR012340">
    <property type="entry name" value="NA-bd_OB-fold"/>
</dbReference>
<dbReference type="Pfam" id="PF00773">
    <property type="entry name" value="RNB"/>
    <property type="match status" value="1"/>
</dbReference>
<dbReference type="PANTHER" id="PTHR23355:SF42">
    <property type="entry name" value="RIBONUCLEASE II, CHLOROPLASTIC_MITOCHONDRIAL"/>
    <property type="match status" value="1"/>
</dbReference>
<dbReference type="AlphaFoldDB" id="A0A077M262"/>
<dbReference type="OrthoDB" id="5800376at2"/>
<evidence type="ECO:0000313" key="2">
    <source>
        <dbReference type="EMBL" id="CCH78319.1"/>
    </source>
</evidence>
<dbReference type="STRING" id="1194083.BN12_2730004"/>
<organism evidence="2 3">
    <name type="scientific">Nostocoides japonicum T1-X7</name>
    <dbReference type="NCBI Taxonomy" id="1194083"/>
    <lineage>
        <taxon>Bacteria</taxon>
        <taxon>Bacillati</taxon>
        <taxon>Actinomycetota</taxon>
        <taxon>Actinomycetes</taxon>
        <taxon>Micrococcales</taxon>
        <taxon>Intrasporangiaceae</taxon>
        <taxon>Nostocoides</taxon>
    </lineage>
</organism>
<dbReference type="InterPro" id="IPR040596">
    <property type="entry name" value="RNase_II_C_S1"/>
</dbReference>
<name>A0A077M262_9MICO</name>
<accession>A0A077M262</accession>
<dbReference type="GO" id="GO:0003723">
    <property type="term" value="F:RNA binding"/>
    <property type="evidence" value="ECO:0007669"/>
    <property type="project" value="InterPro"/>
</dbReference>
<feature type="domain" description="RNB" evidence="1">
    <location>
        <begin position="53"/>
        <end position="371"/>
    </location>
</feature>
<dbReference type="EMBL" id="CAJB01000194">
    <property type="protein sequence ID" value="CCH78319.1"/>
    <property type="molecule type" value="Genomic_DNA"/>
</dbReference>
<dbReference type="RefSeq" id="WP_048556661.1">
    <property type="nucleotide sequence ID" value="NZ_HF570958.1"/>
</dbReference>
<evidence type="ECO:0000313" key="3">
    <source>
        <dbReference type="Proteomes" id="UP000035721"/>
    </source>
</evidence>
<protein>
    <submittedName>
        <fullName evidence="2">Putative ribonuclease R</fullName>
    </submittedName>
</protein>
<dbReference type="Pfam" id="PF18614">
    <property type="entry name" value="RNase_II_C_S1"/>
    <property type="match status" value="1"/>
</dbReference>
<gene>
    <name evidence="2" type="ORF">BN12_2730004</name>
</gene>
<keyword evidence="3" id="KW-1185">Reference proteome</keyword>
<proteinExistence type="predicted"/>
<dbReference type="GO" id="GO:0006402">
    <property type="term" value="P:mRNA catabolic process"/>
    <property type="evidence" value="ECO:0007669"/>
    <property type="project" value="TreeGrafter"/>
</dbReference>
<evidence type="ECO:0000259" key="1">
    <source>
        <dbReference type="SMART" id="SM00955"/>
    </source>
</evidence>
<sequence length="475" mass="50984">MPQTTLRLQATDPGILTARFEEIRSQLKVPEQFPAAVLAEAERVAEAPLEVPERDETDVPYLTVDPPGSMDLDQALHLSRQGSGYLVRYAIAYLPAVVAPGGAVDGEARHRGQTIYSPDERTPLHPPVVSEGAASLLPGQVRAAYVWSLVLDADGRTTSAEVHVARVRSVNRYSYDEVQRSLDDGSADERVMLLKEIGSKRVELEAERGGASLPMPEQEVTQDDGGGYHLRFRPPVPAEEWNAQISLMTGMAAADLMIGARVGVLRTMPAAPDGAVRRFRRQARALGAPWPEGQRYGDFLRGLDRTNPRHLALIYAATTLFRGAAYTPFDGALPEQRIHAAVAAPYAHVTAPLRRLVDRFGLAVCEAVCRGADVPSWAREALPGLPAVMRSSDGLASNVERSCTDATEAAVLAPHLGADFAAVMVERTDKGAVLQLLDPAVVARAEGPGEAGDDVTARLTKADVATSSVAFQIQG</sequence>
<dbReference type="GO" id="GO:0000175">
    <property type="term" value="F:3'-5'-RNA exonuclease activity"/>
    <property type="evidence" value="ECO:0007669"/>
    <property type="project" value="TreeGrafter"/>
</dbReference>
<dbReference type="GO" id="GO:0000932">
    <property type="term" value="C:P-body"/>
    <property type="evidence" value="ECO:0007669"/>
    <property type="project" value="TreeGrafter"/>
</dbReference>
<dbReference type="SUPFAM" id="SSF50249">
    <property type="entry name" value="Nucleic acid-binding proteins"/>
    <property type="match status" value="1"/>
</dbReference>
<dbReference type="InterPro" id="IPR050180">
    <property type="entry name" value="RNR_Ribonuclease"/>
</dbReference>
<comment type="caution">
    <text evidence="2">The sequence shown here is derived from an EMBL/GenBank/DDBJ whole genome shotgun (WGS) entry which is preliminary data.</text>
</comment>
<reference evidence="2 3" key="1">
    <citation type="journal article" date="2013" name="ISME J.">
        <title>A metabolic model for members of the genus Tetrasphaera involved in enhanced biological phosphorus removal.</title>
        <authorList>
            <person name="Kristiansen R."/>
            <person name="Nguyen H.T.T."/>
            <person name="Saunders A.M."/>
            <person name="Nielsen J.L."/>
            <person name="Wimmer R."/>
            <person name="Le V.Q."/>
            <person name="McIlroy S.J."/>
            <person name="Petrovski S."/>
            <person name="Seviour R.J."/>
            <person name="Calteau A."/>
            <person name="Nielsen K.L."/>
            <person name="Nielsen P.H."/>
        </authorList>
    </citation>
    <scope>NUCLEOTIDE SEQUENCE [LARGE SCALE GENOMIC DNA]</scope>
    <source>
        <strain evidence="2 3">T1-X7</strain>
    </source>
</reference>
<dbReference type="Proteomes" id="UP000035721">
    <property type="component" value="Unassembled WGS sequence"/>
</dbReference>
<dbReference type="PANTHER" id="PTHR23355">
    <property type="entry name" value="RIBONUCLEASE"/>
    <property type="match status" value="1"/>
</dbReference>
<dbReference type="InterPro" id="IPR001900">
    <property type="entry name" value="RNase_II/R"/>
</dbReference>